<dbReference type="InterPro" id="IPR001753">
    <property type="entry name" value="Enoyl-CoA_hydra/iso"/>
</dbReference>
<dbReference type="PANTHER" id="PTHR43802">
    <property type="entry name" value="ENOYL-COA HYDRATASE"/>
    <property type="match status" value="1"/>
</dbReference>
<dbReference type="AlphaFoldDB" id="X0T502"/>
<dbReference type="SUPFAM" id="SSF52096">
    <property type="entry name" value="ClpP/crotonase"/>
    <property type="match status" value="1"/>
</dbReference>
<evidence type="ECO:0000256" key="1">
    <source>
        <dbReference type="ARBA" id="ARBA00005254"/>
    </source>
</evidence>
<comment type="caution">
    <text evidence="2">The sequence shown here is derived from an EMBL/GenBank/DDBJ whole genome shotgun (WGS) entry which is preliminary data.</text>
</comment>
<comment type="similarity">
    <text evidence="1">Belongs to the enoyl-CoA hydratase/isomerase family.</text>
</comment>
<dbReference type="EMBL" id="BARS01000838">
    <property type="protein sequence ID" value="GAF83262.1"/>
    <property type="molecule type" value="Genomic_DNA"/>
</dbReference>
<sequence length="278" mass="30459">MAYQTLLYEKAGRIARIVLNRPERLNAISLAMPDELERAVAEANADGDVRAIILKGAGRAFCAGFDLSPGLLTGPPMGQWDPTEDYLLTTTLARKFMSLWYSRKPTIAQVHGWCVAGGTDMVLCSDIIIAAEDAQIGYAPARIWGSPLTAMWVYRLGPEWAKRLLLTGDPVDGRTAERIGLIHKAVPADRLEEEVESLAQRMANIPVSQLASMKLLVNQAYENMGLHTTQLLGSILDGLMRHTPDGMAWRQLIDEKGIRAAIDARDGPFGDYSAGKRA</sequence>
<dbReference type="GO" id="GO:0003824">
    <property type="term" value="F:catalytic activity"/>
    <property type="evidence" value="ECO:0007669"/>
    <property type="project" value="InterPro"/>
</dbReference>
<dbReference type="Pfam" id="PF00378">
    <property type="entry name" value="ECH_1"/>
    <property type="match status" value="1"/>
</dbReference>
<gene>
    <name evidence="2" type="ORF">S01H1_01843</name>
</gene>
<name>X0T502_9ZZZZ</name>
<organism evidence="2">
    <name type="scientific">marine sediment metagenome</name>
    <dbReference type="NCBI Taxonomy" id="412755"/>
    <lineage>
        <taxon>unclassified sequences</taxon>
        <taxon>metagenomes</taxon>
        <taxon>ecological metagenomes</taxon>
    </lineage>
</organism>
<protein>
    <recommendedName>
        <fullName evidence="3">Enoyl-CoA hydratase</fullName>
    </recommendedName>
</protein>
<proteinExistence type="inferred from homology"/>
<dbReference type="CDD" id="cd06558">
    <property type="entry name" value="crotonase-like"/>
    <property type="match status" value="1"/>
</dbReference>
<dbReference type="PANTHER" id="PTHR43802:SF1">
    <property type="entry name" value="IP11341P-RELATED"/>
    <property type="match status" value="1"/>
</dbReference>
<dbReference type="InterPro" id="IPR018376">
    <property type="entry name" value="Enoyl-CoA_hyd/isom_CS"/>
</dbReference>
<evidence type="ECO:0008006" key="3">
    <source>
        <dbReference type="Google" id="ProtNLM"/>
    </source>
</evidence>
<dbReference type="InterPro" id="IPR029045">
    <property type="entry name" value="ClpP/crotonase-like_dom_sf"/>
</dbReference>
<evidence type="ECO:0000313" key="2">
    <source>
        <dbReference type="EMBL" id="GAF83262.1"/>
    </source>
</evidence>
<dbReference type="PROSITE" id="PS00166">
    <property type="entry name" value="ENOYL_COA_HYDRATASE"/>
    <property type="match status" value="1"/>
</dbReference>
<accession>X0T502</accession>
<reference evidence="2" key="1">
    <citation type="journal article" date="2014" name="Front. Microbiol.">
        <title>High frequency of phylogenetically diverse reductive dehalogenase-homologous genes in deep subseafloor sedimentary metagenomes.</title>
        <authorList>
            <person name="Kawai M."/>
            <person name="Futagami T."/>
            <person name="Toyoda A."/>
            <person name="Takaki Y."/>
            <person name="Nishi S."/>
            <person name="Hori S."/>
            <person name="Arai W."/>
            <person name="Tsubouchi T."/>
            <person name="Morono Y."/>
            <person name="Uchiyama I."/>
            <person name="Ito T."/>
            <person name="Fujiyama A."/>
            <person name="Inagaki F."/>
            <person name="Takami H."/>
        </authorList>
    </citation>
    <scope>NUCLEOTIDE SEQUENCE</scope>
    <source>
        <strain evidence="2">Expedition CK06-06</strain>
    </source>
</reference>
<dbReference type="NCBIfam" id="NF006128">
    <property type="entry name" value="PRK08272.1"/>
    <property type="match status" value="1"/>
</dbReference>
<dbReference type="Gene3D" id="3.90.226.10">
    <property type="entry name" value="2-enoyl-CoA Hydratase, Chain A, domain 1"/>
    <property type="match status" value="1"/>
</dbReference>